<gene>
    <name evidence="1" type="ORF">AVEN_5200_1</name>
</gene>
<evidence type="ECO:0000313" key="1">
    <source>
        <dbReference type="EMBL" id="GBM73338.1"/>
    </source>
</evidence>
<dbReference type="EMBL" id="BGPR01261674">
    <property type="protein sequence ID" value="GBM73338.1"/>
    <property type="molecule type" value="Genomic_DNA"/>
</dbReference>
<proteinExistence type="predicted"/>
<protein>
    <submittedName>
        <fullName evidence="1">Uncharacterized protein</fullName>
    </submittedName>
</protein>
<reference evidence="1 2" key="1">
    <citation type="journal article" date="2019" name="Sci. Rep.">
        <title>Orb-weaving spider Araneus ventricosus genome elucidates the spidroin gene catalogue.</title>
        <authorList>
            <person name="Kono N."/>
            <person name="Nakamura H."/>
            <person name="Ohtoshi R."/>
            <person name="Moran D.A.P."/>
            <person name="Shinohara A."/>
            <person name="Yoshida Y."/>
            <person name="Fujiwara M."/>
            <person name="Mori M."/>
            <person name="Tomita M."/>
            <person name="Arakawa K."/>
        </authorList>
    </citation>
    <scope>NUCLEOTIDE SEQUENCE [LARGE SCALE GENOMIC DNA]</scope>
</reference>
<evidence type="ECO:0000313" key="2">
    <source>
        <dbReference type="Proteomes" id="UP000499080"/>
    </source>
</evidence>
<keyword evidence="2" id="KW-1185">Reference proteome</keyword>
<organism evidence="1 2">
    <name type="scientific">Araneus ventricosus</name>
    <name type="common">Orbweaver spider</name>
    <name type="synonym">Epeira ventricosa</name>
    <dbReference type="NCBI Taxonomy" id="182803"/>
    <lineage>
        <taxon>Eukaryota</taxon>
        <taxon>Metazoa</taxon>
        <taxon>Ecdysozoa</taxon>
        <taxon>Arthropoda</taxon>
        <taxon>Chelicerata</taxon>
        <taxon>Arachnida</taxon>
        <taxon>Araneae</taxon>
        <taxon>Araneomorphae</taxon>
        <taxon>Entelegynae</taxon>
        <taxon>Araneoidea</taxon>
        <taxon>Araneidae</taxon>
        <taxon>Araneus</taxon>
    </lineage>
</organism>
<dbReference type="AlphaFoldDB" id="A0A4Y2I6M3"/>
<accession>A0A4Y2I6M3</accession>
<dbReference type="Proteomes" id="UP000499080">
    <property type="component" value="Unassembled WGS sequence"/>
</dbReference>
<comment type="caution">
    <text evidence="1">The sequence shown here is derived from an EMBL/GenBank/DDBJ whole genome shotgun (WGS) entry which is preliminary data.</text>
</comment>
<name>A0A4Y2I6M3_ARAVE</name>
<sequence length="135" mass="15208">MACFVIIFVREQRTTSSALGRESQSYCPIFCPSSIRVGFVNMRSGRASVGIFAPHQLEDVCPATDDLTSNRPTWMAELQWNRVSNMEPSGPYPLDLTTRPPRPSVALERFFYLFPPHIYNRQTGSLKKGSEFGGM</sequence>